<dbReference type="EMBL" id="JAAIKE010000001">
    <property type="protein sequence ID" value="NEX45333.1"/>
    <property type="molecule type" value="Genomic_DNA"/>
</dbReference>
<keyword evidence="2" id="KW-1185">Reference proteome</keyword>
<sequence length="210" mass="21737">MSHLHAVLTGDLVLSTRSSAAQVDACMALIKSSANRLAATSRFHRYRGDGWQLYIGTAGQGLAMMVYLAARLRAGESLSSRMALGLGDVSGLEHGSLGTAGGTAFVGSGRALDAMPDGRWLALAGQGVDPLHHALMAYLDTQMQGWSPQQAEAVALSLEQGGYAPQHALAAQVGISRQAFAARLQTAGFALVEQATHAFAVQFGAGDADG</sequence>
<evidence type="ECO:0000313" key="1">
    <source>
        <dbReference type="EMBL" id="NEX45333.1"/>
    </source>
</evidence>
<comment type="caution">
    <text evidence="1">The sequence shown here is derived from an EMBL/GenBank/DDBJ whole genome shotgun (WGS) entry which is preliminary data.</text>
</comment>
<name>A0A6B3RJL7_9RHOB</name>
<dbReference type="Proteomes" id="UP000481421">
    <property type="component" value="Unassembled WGS sequence"/>
</dbReference>
<proteinExistence type="predicted"/>
<accession>A0A6B3RJL7</accession>
<protein>
    <submittedName>
        <fullName evidence="1">Uncharacterized protein</fullName>
    </submittedName>
</protein>
<reference evidence="1 2" key="1">
    <citation type="submission" date="2020-02" db="EMBL/GenBank/DDBJ databases">
        <title>Rhodobacter algicola sp. nov., isolated from microalga culture.</title>
        <authorList>
            <person name="Park C.-Y."/>
        </authorList>
    </citation>
    <scope>NUCLEOTIDE SEQUENCE [LARGE SCALE GENOMIC DNA]</scope>
    <source>
        <strain evidence="1 2">ETT8</strain>
    </source>
</reference>
<dbReference type="RefSeq" id="WP_164609337.1">
    <property type="nucleotide sequence ID" value="NZ_JAAIKE010000001.1"/>
</dbReference>
<gene>
    <name evidence="1" type="ORF">G3572_03895</name>
</gene>
<organism evidence="1 2">
    <name type="scientific">Pseudotabrizicola algicola</name>
    <dbReference type="NCBI Taxonomy" id="2709381"/>
    <lineage>
        <taxon>Bacteria</taxon>
        <taxon>Pseudomonadati</taxon>
        <taxon>Pseudomonadota</taxon>
        <taxon>Alphaproteobacteria</taxon>
        <taxon>Rhodobacterales</taxon>
        <taxon>Paracoccaceae</taxon>
        <taxon>Pseudotabrizicola</taxon>
    </lineage>
</organism>
<evidence type="ECO:0000313" key="2">
    <source>
        <dbReference type="Proteomes" id="UP000481421"/>
    </source>
</evidence>
<dbReference type="AlphaFoldDB" id="A0A6B3RJL7"/>